<feature type="region of interest" description="Disordered" evidence="1">
    <location>
        <begin position="176"/>
        <end position="207"/>
    </location>
</feature>
<feature type="compositionally biased region" description="Basic and acidic residues" evidence="1">
    <location>
        <begin position="242"/>
        <end position="256"/>
    </location>
</feature>
<name>A0A367ZNU8_9BACT</name>
<sequence length="265" mass="29944">MVCSLLGLAAPLVAREFRPDGGGEPTSRLEVEVIGDERGTLPLFWPDRGSRWSEGYWQGTVEARAGERYRLRIRNRTGGRIGLVIAVDGRNIISGDRSCLRSSESMYVLNPGQTAVFHGWRSGLSRENRFYFTTAEDSYAGAWGDTSRLGTIEVAAFQERARFRRLTPLPSPPWYDEARGKVAPAAPQRSRAEGLACERDSRPGTGYGEEVYSRVQEIEFDAEPFPFERQLIRYEWPSGRRRYEPAPRYLPEDDRSGFAPPPHGR</sequence>
<proteinExistence type="predicted"/>
<reference evidence="2 3" key="1">
    <citation type="submission" date="2018-05" db="EMBL/GenBank/DDBJ databases">
        <title>A metagenomic window into the 2 km-deep terrestrial subsurface aquifer revealed taxonomically and functionally diverse microbial community comprising novel uncultured bacterial lineages.</title>
        <authorList>
            <person name="Kadnikov V.V."/>
            <person name="Mardanov A.V."/>
            <person name="Beletsky A.V."/>
            <person name="Banks D."/>
            <person name="Pimenov N.V."/>
            <person name="Frank Y.A."/>
            <person name="Karnachuk O.V."/>
            <person name="Ravin N.V."/>
        </authorList>
    </citation>
    <scope>NUCLEOTIDE SEQUENCE [LARGE SCALE GENOMIC DNA]</scope>
    <source>
        <strain evidence="2">BY5</strain>
    </source>
</reference>
<organism evidence="2 3">
    <name type="scientific">Candidatus Ozemobacter sibiricus</name>
    <dbReference type="NCBI Taxonomy" id="2268124"/>
    <lineage>
        <taxon>Bacteria</taxon>
        <taxon>Candidatus Ozemobacteria</taxon>
        <taxon>Candidatus Ozemobacterales</taxon>
        <taxon>Candidatus Ozemobacteraceae</taxon>
        <taxon>Candidatus Ozemobacter</taxon>
    </lineage>
</organism>
<evidence type="ECO:0000313" key="2">
    <source>
        <dbReference type="EMBL" id="RCK79798.1"/>
    </source>
</evidence>
<accession>A0A367ZNU8</accession>
<dbReference type="Proteomes" id="UP000252355">
    <property type="component" value="Unassembled WGS sequence"/>
</dbReference>
<protein>
    <submittedName>
        <fullName evidence="2">Putative outer membrane lipoprotein</fullName>
    </submittedName>
</protein>
<comment type="caution">
    <text evidence="2">The sequence shown here is derived from an EMBL/GenBank/DDBJ whole genome shotgun (WGS) entry which is preliminary data.</text>
</comment>
<feature type="compositionally biased region" description="Basic and acidic residues" evidence="1">
    <location>
        <begin position="190"/>
        <end position="202"/>
    </location>
</feature>
<gene>
    <name evidence="2" type="ORF">OZSIB_3952</name>
</gene>
<keyword evidence="2" id="KW-0449">Lipoprotein</keyword>
<dbReference type="EMBL" id="QOQW01000010">
    <property type="protein sequence ID" value="RCK79798.1"/>
    <property type="molecule type" value="Genomic_DNA"/>
</dbReference>
<feature type="region of interest" description="Disordered" evidence="1">
    <location>
        <begin position="242"/>
        <end position="265"/>
    </location>
</feature>
<evidence type="ECO:0000313" key="3">
    <source>
        <dbReference type="Proteomes" id="UP000252355"/>
    </source>
</evidence>
<evidence type="ECO:0000256" key="1">
    <source>
        <dbReference type="SAM" id="MobiDB-lite"/>
    </source>
</evidence>
<dbReference type="AlphaFoldDB" id="A0A367ZNU8"/>